<evidence type="ECO:0000313" key="16">
    <source>
        <dbReference type="Proteomes" id="UP001379533"/>
    </source>
</evidence>
<evidence type="ECO:0000256" key="8">
    <source>
        <dbReference type="ARBA" id="ARBA00039450"/>
    </source>
</evidence>
<evidence type="ECO:0000256" key="4">
    <source>
        <dbReference type="ARBA" id="ARBA00013191"/>
    </source>
</evidence>
<evidence type="ECO:0000256" key="10">
    <source>
        <dbReference type="ARBA" id="ARBA00042143"/>
    </source>
</evidence>
<reference evidence="15 16" key="1">
    <citation type="submission" date="2021-12" db="EMBL/GenBank/DDBJ databases">
        <title>Discovery of the Pendulisporaceae a myxobacterial family with distinct sporulation behavior and unique specialized metabolism.</title>
        <authorList>
            <person name="Garcia R."/>
            <person name="Popoff A."/>
            <person name="Bader C.D."/>
            <person name="Loehr J."/>
            <person name="Walesch S."/>
            <person name="Walt C."/>
            <person name="Boldt J."/>
            <person name="Bunk B."/>
            <person name="Haeckl F.J.F.P.J."/>
            <person name="Gunesch A.P."/>
            <person name="Birkelbach J."/>
            <person name="Nuebel U."/>
            <person name="Pietschmann T."/>
            <person name="Bach T."/>
            <person name="Mueller R."/>
        </authorList>
    </citation>
    <scope>NUCLEOTIDE SEQUENCE [LARGE SCALE GENOMIC DNA]</scope>
    <source>
        <strain evidence="15 16">MSr12523</strain>
    </source>
</reference>
<evidence type="ECO:0000256" key="7">
    <source>
        <dbReference type="ARBA" id="ARBA00023315"/>
    </source>
</evidence>
<dbReference type="EC" id="2.3.1.41" evidence="4"/>
<dbReference type="RefSeq" id="WP_394843517.1">
    <property type="nucleotide sequence ID" value="NZ_CP089982.1"/>
</dbReference>
<dbReference type="PROSITE" id="PS52004">
    <property type="entry name" value="KS3_2"/>
    <property type="match status" value="1"/>
</dbReference>
<evidence type="ECO:0000256" key="13">
    <source>
        <dbReference type="RuleBase" id="RU003694"/>
    </source>
</evidence>
<dbReference type="SUPFAM" id="SSF53901">
    <property type="entry name" value="Thiolase-like"/>
    <property type="match status" value="2"/>
</dbReference>
<keyword evidence="6 13" id="KW-0808">Transferase</keyword>
<keyword evidence="7" id="KW-0012">Acyltransferase</keyword>
<evidence type="ECO:0000256" key="6">
    <source>
        <dbReference type="ARBA" id="ARBA00022679"/>
    </source>
</evidence>
<evidence type="ECO:0000256" key="11">
    <source>
        <dbReference type="ARBA" id="ARBA00048121"/>
    </source>
</evidence>
<comment type="catalytic activity">
    <reaction evidence="12">
        <text>a fatty acyl-[ACP] + malonyl-[ACP] + H(+) = a 3-oxoacyl-[ACP] + holo-[ACP] + CO2</text>
        <dbReference type="Rhea" id="RHEA:22836"/>
        <dbReference type="Rhea" id="RHEA-COMP:9623"/>
        <dbReference type="Rhea" id="RHEA-COMP:9685"/>
        <dbReference type="Rhea" id="RHEA-COMP:9916"/>
        <dbReference type="Rhea" id="RHEA-COMP:14125"/>
        <dbReference type="ChEBI" id="CHEBI:15378"/>
        <dbReference type="ChEBI" id="CHEBI:16526"/>
        <dbReference type="ChEBI" id="CHEBI:64479"/>
        <dbReference type="ChEBI" id="CHEBI:78449"/>
        <dbReference type="ChEBI" id="CHEBI:78776"/>
        <dbReference type="ChEBI" id="CHEBI:138651"/>
        <dbReference type="EC" id="2.3.1.41"/>
    </reaction>
    <physiologicalReaction direction="left-to-right" evidence="12">
        <dbReference type="Rhea" id="RHEA:22837"/>
    </physiologicalReaction>
</comment>
<proteinExistence type="inferred from homology"/>
<gene>
    <name evidence="15" type="ORF">LZC95_41525</name>
</gene>
<dbReference type="InterPro" id="IPR000794">
    <property type="entry name" value="Beta-ketoacyl_synthase"/>
</dbReference>
<dbReference type="EMBL" id="CP089982">
    <property type="protein sequence ID" value="WXA92918.1"/>
    <property type="molecule type" value="Genomic_DNA"/>
</dbReference>
<dbReference type="InterPro" id="IPR016039">
    <property type="entry name" value="Thiolase-like"/>
</dbReference>
<evidence type="ECO:0000256" key="5">
    <source>
        <dbReference type="ARBA" id="ARBA00022490"/>
    </source>
</evidence>
<dbReference type="CDD" id="cd00834">
    <property type="entry name" value="KAS_I_II"/>
    <property type="match status" value="1"/>
</dbReference>
<evidence type="ECO:0000256" key="12">
    <source>
        <dbReference type="ARBA" id="ARBA00048506"/>
    </source>
</evidence>
<dbReference type="Proteomes" id="UP001379533">
    <property type="component" value="Chromosome"/>
</dbReference>
<evidence type="ECO:0000256" key="1">
    <source>
        <dbReference type="ARBA" id="ARBA00004496"/>
    </source>
</evidence>
<keyword evidence="5" id="KW-0963">Cytoplasm</keyword>
<feature type="domain" description="Ketosynthase family 3 (KS3)" evidence="14">
    <location>
        <begin position="9"/>
        <end position="417"/>
    </location>
</feature>
<evidence type="ECO:0000256" key="3">
    <source>
        <dbReference type="ARBA" id="ARBA00011738"/>
    </source>
</evidence>
<organism evidence="15 16">
    <name type="scientific">Pendulispora brunnea</name>
    <dbReference type="NCBI Taxonomy" id="2905690"/>
    <lineage>
        <taxon>Bacteria</taxon>
        <taxon>Pseudomonadati</taxon>
        <taxon>Myxococcota</taxon>
        <taxon>Myxococcia</taxon>
        <taxon>Myxococcales</taxon>
        <taxon>Sorangiineae</taxon>
        <taxon>Pendulisporaceae</taxon>
        <taxon>Pendulispora</taxon>
    </lineage>
</organism>
<comment type="subcellular location">
    <subcellularLocation>
        <location evidence="1">Cytoplasm</location>
    </subcellularLocation>
</comment>
<dbReference type="Gene3D" id="3.40.47.10">
    <property type="match status" value="1"/>
</dbReference>
<dbReference type="PANTHER" id="PTHR11712:SF306">
    <property type="entry name" value="3-OXOACYL-[ACYL-CARRIER-PROTEIN] SYNTHASE 1"/>
    <property type="match status" value="1"/>
</dbReference>
<comment type="catalytic activity">
    <reaction evidence="11">
        <text>(3Z)-decenoyl-[ACP] + malonyl-[ACP] + H(+) = 3-oxo-(5Z)-dodecenoyl-[ACP] + holo-[ACP] + CO2</text>
        <dbReference type="Rhea" id="RHEA:54940"/>
        <dbReference type="Rhea" id="RHEA-COMP:9623"/>
        <dbReference type="Rhea" id="RHEA-COMP:9685"/>
        <dbReference type="Rhea" id="RHEA-COMP:9927"/>
        <dbReference type="Rhea" id="RHEA-COMP:14042"/>
        <dbReference type="ChEBI" id="CHEBI:15378"/>
        <dbReference type="ChEBI" id="CHEBI:16526"/>
        <dbReference type="ChEBI" id="CHEBI:64479"/>
        <dbReference type="ChEBI" id="CHEBI:78449"/>
        <dbReference type="ChEBI" id="CHEBI:78798"/>
        <dbReference type="ChEBI" id="CHEBI:138410"/>
    </reaction>
    <physiologicalReaction direction="left-to-right" evidence="11">
        <dbReference type="Rhea" id="RHEA:54941"/>
    </physiologicalReaction>
</comment>
<dbReference type="Pfam" id="PF02801">
    <property type="entry name" value="Ketoacyl-synt_C"/>
    <property type="match status" value="1"/>
</dbReference>
<evidence type="ECO:0000256" key="2">
    <source>
        <dbReference type="ARBA" id="ARBA00008467"/>
    </source>
</evidence>
<dbReference type="InterPro" id="IPR014031">
    <property type="entry name" value="Ketoacyl_synth_C"/>
</dbReference>
<dbReference type="Pfam" id="PF00109">
    <property type="entry name" value="ketoacyl-synt"/>
    <property type="match status" value="1"/>
</dbReference>
<protein>
    <recommendedName>
        <fullName evidence="8">3-oxoacyl-[acyl-carrier-protein] synthase 1</fullName>
        <ecNumber evidence="4">2.3.1.41</ecNumber>
    </recommendedName>
    <alternativeName>
        <fullName evidence="9">3-oxoacyl-[acyl-carrier-protein] synthase I</fullName>
    </alternativeName>
    <alternativeName>
        <fullName evidence="10">Beta-ketoacyl-ACP synthase I</fullName>
    </alternativeName>
</protein>
<evidence type="ECO:0000256" key="9">
    <source>
        <dbReference type="ARBA" id="ARBA00041620"/>
    </source>
</evidence>
<keyword evidence="16" id="KW-1185">Reference proteome</keyword>
<comment type="similarity">
    <text evidence="2 13">Belongs to the thiolase-like superfamily. Beta-ketoacyl-ACP synthases family.</text>
</comment>
<evidence type="ECO:0000313" key="15">
    <source>
        <dbReference type="EMBL" id="WXA92918.1"/>
    </source>
</evidence>
<dbReference type="InterPro" id="IPR020841">
    <property type="entry name" value="PKS_Beta-ketoAc_synthase_dom"/>
</dbReference>
<accession>A0ABZ2K6D0</accession>
<dbReference type="InterPro" id="IPR014030">
    <property type="entry name" value="Ketoacyl_synth_N"/>
</dbReference>
<dbReference type="PANTHER" id="PTHR11712">
    <property type="entry name" value="POLYKETIDE SYNTHASE-RELATED"/>
    <property type="match status" value="1"/>
</dbReference>
<evidence type="ECO:0000259" key="14">
    <source>
        <dbReference type="PROSITE" id="PS52004"/>
    </source>
</evidence>
<dbReference type="SMART" id="SM00825">
    <property type="entry name" value="PKS_KS"/>
    <property type="match status" value="1"/>
</dbReference>
<sequence>MMRAEDLRPDDVVVTGRGVVCPIGNTVEEIVAPLREGRSGVEYDTEFEAHGFRSRVSGRIRGLDGAAYFSETQLLSMSRASLYSSVAAVQAVREARLEPRDLEREASGIVLGSGIGGLGTNYRMYDILREQKSPRRVGSHGVDTTMSSTCAANASVLFRTQGVGEALSSACATGLHCIGYAYRLIRHGYQDTVIAGAADEDGWATAFAFDAMRVLCADSNDRPWRASRPLDASRSGFVASGGAGVVVLEKYARAKQRGARPLARIRGYWSSTDGSGDMTAPSPSGQQRLLRAALRNAEMQAGDIDYVNLHGTATPTGDTTEVSALVQVLGNRGYGVSSSKSQIGHALGAAGAIEFIFCLSMLEHGFMAPSINIERLDPSLKDYEHLVVTRTVERPLRCIMSNNFGFGSTNGSIIVEGIA</sequence>
<comment type="subunit">
    <text evidence="3">Homodimer.</text>
</comment>
<name>A0ABZ2K6D0_9BACT</name>